<evidence type="ECO:0000313" key="3">
    <source>
        <dbReference type="Proteomes" id="UP000823388"/>
    </source>
</evidence>
<accession>A0A8T0QXG6</accession>
<gene>
    <name evidence="2" type="ORF">PVAP13_6NG196106</name>
</gene>
<feature type="region of interest" description="Disordered" evidence="1">
    <location>
        <begin position="213"/>
        <end position="238"/>
    </location>
</feature>
<feature type="compositionally biased region" description="Low complexity" evidence="1">
    <location>
        <begin position="114"/>
        <end position="124"/>
    </location>
</feature>
<dbReference type="Proteomes" id="UP000823388">
    <property type="component" value="Chromosome 6N"/>
</dbReference>
<comment type="caution">
    <text evidence="2">The sequence shown here is derived from an EMBL/GenBank/DDBJ whole genome shotgun (WGS) entry which is preliminary data.</text>
</comment>
<evidence type="ECO:0000256" key="1">
    <source>
        <dbReference type="SAM" id="MobiDB-lite"/>
    </source>
</evidence>
<evidence type="ECO:0000313" key="2">
    <source>
        <dbReference type="EMBL" id="KAG2577669.1"/>
    </source>
</evidence>
<proteinExistence type="predicted"/>
<dbReference type="AlphaFoldDB" id="A0A8T0QXG6"/>
<dbReference type="EMBL" id="CM029048">
    <property type="protein sequence ID" value="KAG2577669.1"/>
    <property type="molecule type" value="Genomic_DNA"/>
</dbReference>
<feature type="compositionally biased region" description="Basic and acidic residues" evidence="1">
    <location>
        <begin position="37"/>
        <end position="56"/>
    </location>
</feature>
<reference evidence="2" key="1">
    <citation type="submission" date="2020-05" db="EMBL/GenBank/DDBJ databases">
        <title>WGS assembly of Panicum virgatum.</title>
        <authorList>
            <person name="Lovell J.T."/>
            <person name="Jenkins J."/>
            <person name="Shu S."/>
            <person name="Juenger T.E."/>
            <person name="Schmutz J."/>
        </authorList>
    </citation>
    <scope>NUCLEOTIDE SEQUENCE</scope>
    <source>
        <strain evidence="2">AP13</strain>
    </source>
</reference>
<protein>
    <submittedName>
        <fullName evidence="2">Uncharacterized protein</fullName>
    </submittedName>
</protein>
<keyword evidence="3" id="KW-1185">Reference proteome</keyword>
<feature type="compositionally biased region" description="Low complexity" evidence="1">
    <location>
        <begin position="91"/>
        <end position="103"/>
    </location>
</feature>
<organism evidence="2 3">
    <name type="scientific">Panicum virgatum</name>
    <name type="common">Blackwell switchgrass</name>
    <dbReference type="NCBI Taxonomy" id="38727"/>
    <lineage>
        <taxon>Eukaryota</taxon>
        <taxon>Viridiplantae</taxon>
        <taxon>Streptophyta</taxon>
        <taxon>Embryophyta</taxon>
        <taxon>Tracheophyta</taxon>
        <taxon>Spermatophyta</taxon>
        <taxon>Magnoliopsida</taxon>
        <taxon>Liliopsida</taxon>
        <taxon>Poales</taxon>
        <taxon>Poaceae</taxon>
        <taxon>PACMAD clade</taxon>
        <taxon>Panicoideae</taxon>
        <taxon>Panicodae</taxon>
        <taxon>Paniceae</taxon>
        <taxon>Panicinae</taxon>
        <taxon>Panicum</taxon>
        <taxon>Panicum sect. Hiantes</taxon>
    </lineage>
</organism>
<feature type="region of interest" description="Disordered" evidence="1">
    <location>
        <begin position="24"/>
        <end position="124"/>
    </location>
</feature>
<name>A0A8T0QXG6_PANVG</name>
<sequence length="238" mass="26141">MKTMGGSKHKDRYTYSHIITQGQLYRPNHGRYRTQTRGKEKPTHRLEATRVQEHRLGSPFGSSVHPASHLRPTVSRSPFSNPHTAARHPPTHPTTTSPTSRRLPAPPPDMPLRSSSIDPAAPIASRGREHFVALPSRVQRRRRHPEFTAGVSLPSSLPASPSFFNLCERAALSPVGAVAVTSAAEAPLPPSDLLSELSFTAEKARYPELTFTGGYPRRRKGPSPTGFLLAWESRPAVT</sequence>